<dbReference type="Proteomes" id="UP001161247">
    <property type="component" value="Chromosome 1"/>
</dbReference>
<keyword evidence="2" id="KW-1185">Reference proteome</keyword>
<proteinExistence type="predicted"/>
<evidence type="ECO:0000313" key="2">
    <source>
        <dbReference type="Proteomes" id="UP001161247"/>
    </source>
</evidence>
<reference evidence="1" key="1">
    <citation type="submission" date="2023-03" db="EMBL/GenBank/DDBJ databases">
        <authorList>
            <person name="Julca I."/>
        </authorList>
    </citation>
    <scope>NUCLEOTIDE SEQUENCE</scope>
</reference>
<dbReference type="AlphaFoldDB" id="A0AAV1C615"/>
<accession>A0AAV1C615</accession>
<name>A0AAV1C615_OLDCO</name>
<dbReference type="EMBL" id="OX459118">
    <property type="protein sequence ID" value="CAI9089882.1"/>
    <property type="molecule type" value="Genomic_DNA"/>
</dbReference>
<evidence type="ECO:0000313" key="1">
    <source>
        <dbReference type="EMBL" id="CAI9089882.1"/>
    </source>
</evidence>
<organism evidence="1 2">
    <name type="scientific">Oldenlandia corymbosa var. corymbosa</name>
    <dbReference type="NCBI Taxonomy" id="529605"/>
    <lineage>
        <taxon>Eukaryota</taxon>
        <taxon>Viridiplantae</taxon>
        <taxon>Streptophyta</taxon>
        <taxon>Embryophyta</taxon>
        <taxon>Tracheophyta</taxon>
        <taxon>Spermatophyta</taxon>
        <taxon>Magnoliopsida</taxon>
        <taxon>eudicotyledons</taxon>
        <taxon>Gunneridae</taxon>
        <taxon>Pentapetalae</taxon>
        <taxon>asterids</taxon>
        <taxon>lamiids</taxon>
        <taxon>Gentianales</taxon>
        <taxon>Rubiaceae</taxon>
        <taxon>Rubioideae</taxon>
        <taxon>Spermacoceae</taxon>
        <taxon>Hedyotis-Oldenlandia complex</taxon>
        <taxon>Oldenlandia</taxon>
    </lineage>
</organism>
<protein>
    <submittedName>
        <fullName evidence="1">OLC1v1024531C1</fullName>
    </submittedName>
</protein>
<sequence>MDQQHRKKTHEEYQHQQGKCNRNWCMECHREVSLFFECLDPVDELKMFVDAYLANEEWKIVLYDVIAQHEEFVQMRQLVIIRKFEGQSAALDFEHVVD</sequence>
<gene>
    <name evidence="1" type="ORF">OLC1_LOCUS2142</name>
</gene>